<reference evidence="2 3" key="1">
    <citation type="submission" date="2018-10" db="EMBL/GenBank/DDBJ databases">
        <title>A high-quality apple genome assembly.</title>
        <authorList>
            <person name="Hu J."/>
        </authorList>
    </citation>
    <scope>NUCLEOTIDE SEQUENCE [LARGE SCALE GENOMIC DNA]</scope>
    <source>
        <strain evidence="3">cv. HFTH1</strain>
        <tissue evidence="2">Young leaf</tissue>
    </source>
</reference>
<dbReference type="Proteomes" id="UP000290289">
    <property type="component" value="Chromosome 2"/>
</dbReference>
<evidence type="ECO:0000313" key="3">
    <source>
        <dbReference type="Proteomes" id="UP000290289"/>
    </source>
</evidence>
<dbReference type="EMBL" id="RDQH01000328">
    <property type="protein sequence ID" value="RXI05925.1"/>
    <property type="molecule type" value="Genomic_DNA"/>
</dbReference>
<sequence>MVTSSPLFLSFSFFSLAILSLCRSPTSLSLAPNSASLTLQPLTNYKQGLMYMTLLLFLAANHSTKAVAYLACNNFTCAYPSLLLGNNFFSAVHILAYYPGLHSAEEDGENISGELYSSLIRGRTAILGVVILPDTKRKVIEKIWREGLPKLLWPPEAVSPFLDHSTGRLYSP</sequence>
<name>A0A498KJI6_MALDO</name>
<proteinExistence type="predicted"/>
<evidence type="ECO:0000313" key="2">
    <source>
        <dbReference type="EMBL" id="RXI05925.1"/>
    </source>
</evidence>
<dbReference type="AlphaFoldDB" id="A0A498KJI6"/>
<evidence type="ECO:0000256" key="1">
    <source>
        <dbReference type="SAM" id="SignalP"/>
    </source>
</evidence>
<feature type="chain" id="PRO_5019756572" evidence="1">
    <location>
        <begin position="23"/>
        <end position="172"/>
    </location>
</feature>
<gene>
    <name evidence="2" type="ORF">DVH24_017967</name>
</gene>
<feature type="signal peptide" evidence="1">
    <location>
        <begin position="1"/>
        <end position="22"/>
    </location>
</feature>
<keyword evidence="3" id="KW-1185">Reference proteome</keyword>
<keyword evidence="1" id="KW-0732">Signal</keyword>
<protein>
    <submittedName>
        <fullName evidence="2">Uncharacterized protein</fullName>
    </submittedName>
</protein>
<organism evidence="2 3">
    <name type="scientific">Malus domestica</name>
    <name type="common">Apple</name>
    <name type="synonym">Pyrus malus</name>
    <dbReference type="NCBI Taxonomy" id="3750"/>
    <lineage>
        <taxon>Eukaryota</taxon>
        <taxon>Viridiplantae</taxon>
        <taxon>Streptophyta</taxon>
        <taxon>Embryophyta</taxon>
        <taxon>Tracheophyta</taxon>
        <taxon>Spermatophyta</taxon>
        <taxon>Magnoliopsida</taxon>
        <taxon>eudicotyledons</taxon>
        <taxon>Gunneridae</taxon>
        <taxon>Pentapetalae</taxon>
        <taxon>rosids</taxon>
        <taxon>fabids</taxon>
        <taxon>Rosales</taxon>
        <taxon>Rosaceae</taxon>
        <taxon>Amygdaloideae</taxon>
        <taxon>Maleae</taxon>
        <taxon>Malus</taxon>
    </lineage>
</organism>
<accession>A0A498KJI6</accession>
<comment type="caution">
    <text evidence="2">The sequence shown here is derived from an EMBL/GenBank/DDBJ whole genome shotgun (WGS) entry which is preliminary data.</text>
</comment>